<dbReference type="Pfam" id="PF23113">
    <property type="entry name" value="MARCHF6_C"/>
    <property type="match status" value="1"/>
</dbReference>
<keyword evidence="1" id="KW-1133">Transmembrane helix</keyword>
<keyword evidence="1" id="KW-0472">Membrane</keyword>
<organism evidence="3 4">
    <name type="scientific">Lactuca saligna</name>
    <name type="common">Willowleaf lettuce</name>
    <dbReference type="NCBI Taxonomy" id="75948"/>
    <lineage>
        <taxon>Eukaryota</taxon>
        <taxon>Viridiplantae</taxon>
        <taxon>Streptophyta</taxon>
        <taxon>Embryophyta</taxon>
        <taxon>Tracheophyta</taxon>
        <taxon>Spermatophyta</taxon>
        <taxon>Magnoliopsida</taxon>
        <taxon>eudicotyledons</taxon>
        <taxon>Gunneridae</taxon>
        <taxon>Pentapetalae</taxon>
        <taxon>asterids</taxon>
        <taxon>campanulids</taxon>
        <taxon>Asterales</taxon>
        <taxon>Asteraceae</taxon>
        <taxon>Cichorioideae</taxon>
        <taxon>Cichorieae</taxon>
        <taxon>Lactucinae</taxon>
        <taxon>Lactuca</taxon>
    </lineage>
</organism>
<feature type="transmembrane region" description="Helical" evidence="1">
    <location>
        <begin position="151"/>
        <end position="168"/>
    </location>
</feature>
<protein>
    <recommendedName>
        <fullName evidence="2">E3 ubiquitin-protein ligase MARCHF6-like C-terminal domain-containing protein</fullName>
    </recommendedName>
</protein>
<accession>A0AA35ZTP9</accession>
<dbReference type="AlphaFoldDB" id="A0AA35ZTP9"/>
<evidence type="ECO:0000313" key="3">
    <source>
        <dbReference type="EMBL" id="CAI9298710.1"/>
    </source>
</evidence>
<dbReference type="InterPro" id="IPR056521">
    <property type="entry name" value="MARCHF6-like_C"/>
</dbReference>
<dbReference type="EMBL" id="OX465084">
    <property type="protein sequence ID" value="CAI9298710.1"/>
    <property type="molecule type" value="Genomic_DNA"/>
</dbReference>
<reference evidence="3" key="1">
    <citation type="submission" date="2023-04" db="EMBL/GenBank/DDBJ databases">
        <authorList>
            <person name="Vijverberg K."/>
            <person name="Xiong W."/>
            <person name="Schranz E."/>
        </authorList>
    </citation>
    <scope>NUCLEOTIDE SEQUENCE</scope>
</reference>
<proteinExistence type="predicted"/>
<keyword evidence="1" id="KW-0812">Transmembrane</keyword>
<evidence type="ECO:0000313" key="4">
    <source>
        <dbReference type="Proteomes" id="UP001177003"/>
    </source>
</evidence>
<keyword evidence="4" id="KW-1185">Reference proteome</keyword>
<name>A0AA35ZTP9_LACSI</name>
<gene>
    <name evidence="3" type="ORF">LSALG_LOCUS37457</name>
</gene>
<feature type="transmembrane region" description="Helical" evidence="1">
    <location>
        <begin position="50"/>
        <end position="72"/>
    </location>
</feature>
<feature type="domain" description="E3 ubiquitin-protein ligase MARCHF6-like C-terminal" evidence="2">
    <location>
        <begin position="2"/>
        <end position="46"/>
    </location>
</feature>
<sequence length="214" mass="23804">MKLLTALCFPYVFARGVFPVFGYPLVVNSVVYRFAWVGCLSFSMVIGKRLIGVGLSVWTFAATGCGISIDFWSITIYRMKDKWSLGKSEPHIEVMSPVSKGVQMYNMNTLLVFMYREFHALQKRVLTSAIRANEFIAVSSFFMADVISKKLLLFFGLTLVVPPVVYPLETGSLTSGRRLLKHSQPPKTTMATTIATTHVEFHAAAHEVPSGPNP</sequence>
<evidence type="ECO:0000256" key="1">
    <source>
        <dbReference type="SAM" id="Phobius"/>
    </source>
</evidence>
<dbReference type="Proteomes" id="UP001177003">
    <property type="component" value="Chromosome 8"/>
</dbReference>
<evidence type="ECO:0000259" key="2">
    <source>
        <dbReference type="Pfam" id="PF23113"/>
    </source>
</evidence>